<dbReference type="PROSITE" id="PS50005">
    <property type="entry name" value="TPR"/>
    <property type="match status" value="1"/>
</dbReference>
<dbReference type="InterPro" id="IPR051010">
    <property type="entry name" value="BCAA_transport"/>
</dbReference>
<dbReference type="Proteomes" id="UP000505210">
    <property type="component" value="Chromosome"/>
</dbReference>
<dbReference type="InterPro" id="IPR028082">
    <property type="entry name" value="Peripla_BP_I"/>
</dbReference>
<dbReference type="EMBL" id="CP053661">
    <property type="protein sequence ID" value="QKD83332.1"/>
    <property type="molecule type" value="Genomic_DNA"/>
</dbReference>
<keyword evidence="6" id="KW-1185">Reference proteome</keyword>
<dbReference type="AlphaFoldDB" id="A0A6M8BB97"/>
<feature type="repeat" description="TPR" evidence="3">
    <location>
        <begin position="77"/>
        <end position="110"/>
    </location>
</feature>
<comment type="similarity">
    <text evidence="1">Belongs to the leucine-binding protein family.</text>
</comment>
<keyword evidence="3" id="KW-0802">TPR repeat</keyword>
<dbReference type="CDD" id="cd06268">
    <property type="entry name" value="PBP1_ABC_transporter_LIVBP-like"/>
    <property type="match status" value="1"/>
</dbReference>
<dbReference type="Pfam" id="PF13458">
    <property type="entry name" value="Peripla_BP_6"/>
    <property type="match status" value="1"/>
</dbReference>
<dbReference type="SUPFAM" id="SSF53822">
    <property type="entry name" value="Periplasmic binding protein-like I"/>
    <property type="match status" value="1"/>
</dbReference>
<dbReference type="Gene3D" id="3.40.50.2300">
    <property type="match status" value="2"/>
</dbReference>
<dbReference type="KEGG" id="theu:HPC62_15010"/>
<proteinExistence type="inferred from homology"/>
<evidence type="ECO:0000256" key="2">
    <source>
        <dbReference type="ARBA" id="ARBA00022729"/>
    </source>
</evidence>
<feature type="domain" description="Leucine-binding protein" evidence="4">
    <location>
        <begin position="144"/>
        <end position="443"/>
    </location>
</feature>
<dbReference type="PANTHER" id="PTHR30483">
    <property type="entry name" value="LEUCINE-SPECIFIC-BINDING PROTEIN"/>
    <property type="match status" value="1"/>
</dbReference>
<sequence>MTKTKSKDLTVLIISLLVTVGSIGLLSAWIFPRLQPGRMSPTVVGTPSPTVGETPPDLSSLPDRISLGNRQLITSVTTPAKREGIAAFDAQDYDKAVEWFELSLKALPNDPETLIYLNNARLSRQQTPYKIATSVPIGKNLNVAQEILRGVAQSQDEVNRNGGINGAGLEVTIINDDNDPAITREMAKLLVENESLLAIVGHNTSDASMAAAPIYQQHGLVMISPTTFDADVAKVGDYIFRAVPTAQSMVLPLVEYIMARSPRPARILVCYDSQAPDNNRFRNAFIDALTGRGGEIVKLLNEQGEDLCDFGSQSFDAARAIAQAEEQSATGLYLGPSINYLDPAIEVARANAGKLPLYSSPSLYTQKILQDGQAAVEGLILPTPWSPDAYPRFARSAQQLWGATVNWRTATAYDATQAAIAGLRREATRSGLQKALQAPDFATTGAEDEMVRFLDTGDRRLTPVLVQVQRIESGSYRFRAID</sequence>
<evidence type="ECO:0000259" key="4">
    <source>
        <dbReference type="Pfam" id="PF13458"/>
    </source>
</evidence>
<gene>
    <name evidence="5" type="ORF">HPC62_15010</name>
</gene>
<evidence type="ECO:0000256" key="3">
    <source>
        <dbReference type="PROSITE-ProRule" id="PRU00339"/>
    </source>
</evidence>
<evidence type="ECO:0000256" key="1">
    <source>
        <dbReference type="ARBA" id="ARBA00010062"/>
    </source>
</evidence>
<name>A0A6M8BB97_9CYAN</name>
<dbReference type="InterPro" id="IPR019734">
    <property type="entry name" value="TPR_rpt"/>
</dbReference>
<evidence type="ECO:0000313" key="6">
    <source>
        <dbReference type="Proteomes" id="UP000505210"/>
    </source>
</evidence>
<dbReference type="RefSeq" id="WP_172356959.1">
    <property type="nucleotide sequence ID" value="NZ_CP053661.1"/>
</dbReference>
<protein>
    <submittedName>
        <fullName evidence="5">Amino acid ABC transporter substrate-binding protein</fullName>
    </submittedName>
</protein>
<dbReference type="InterPro" id="IPR028081">
    <property type="entry name" value="Leu-bd"/>
</dbReference>
<accession>A0A6M8BB97</accession>
<reference evidence="5 6" key="1">
    <citation type="submission" date="2020-05" db="EMBL/GenBank/DDBJ databases">
        <title>Complete genome sequence of of a novel Thermoleptolyngbya strain isolated from hot springs of Ganzi, Sichuan China.</title>
        <authorList>
            <person name="Tang J."/>
            <person name="Daroch M."/>
            <person name="Li L."/>
            <person name="Waleron K."/>
            <person name="Waleron M."/>
            <person name="Waleron M."/>
        </authorList>
    </citation>
    <scope>NUCLEOTIDE SEQUENCE [LARGE SCALE GENOMIC DNA]</scope>
    <source>
        <strain evidence="5 6">PKUAC-SCTA183</strain>
    </source>
</reference>
<organism evidence="5 6">
    <name type="scientific">Thermoleptolyngbya sichuanensis A183</name>
    <dbReference type="NCBI Taxonomy" id="2737172"/>
    <lineage>
        <taxon>Bacteria</taxon>
        <taxon>Bacillati</taxon>
        <taxon>Cyanobacteriota</taxon>
        <taxon>Cyanophyceae</taxon>
        <taxon>Oculatellales</taxon>
        <taxon>Oculatellaceae</taxon>
        <taxon>Thermoleptolyngbya</taxon>
        <taxon>Thermoleptolyngbya sichuanensis</taxon>
    </lineage>
</organism>
<keyword evidence="2" id="KW-0732">Signal</keyword>
<evidence type="ECO:0000313" key="5">
    <source>
        <dbReference type="EMBL" id="QKD83332.1"/>
    </source>
</evidence>
<dbReference type="PANTHER" id="PTHR30483:SF6">
    <property type="entry name" value="PERIPLASMIC BINDING PROTEIN OF ABC TRANSPORTER FOR NATURAL AMINO ACIDS"/>
    <property type="match status" value="1"/>
</dbReference>